<comment type="caution">
    <text evidence="2">The sequence shown here is derived from an EMBL/GenBank/DDBJ whole genome shotgun (WGS) entry which is preliminary data.</text>
</comment>
<evidence type="ECO:0000313" key="2">
    <source>
        <dbReference type="EMBL" id="TDU24167.1"/>
    </source>
</evidence>
<keyword evidence="3" id="KW-1185">Reference proteome</keyword>
<sequence>MIFHGAVVLIIGLLSGFPFLFGIVRGAEARKVDAWRAAHTGLCSTGVMTIAMGVALRMWAMPGVAAQVAMWGIVIGSYGIALAMTLAAASGSRGLVAEGSLPNKIVYVAYMTGVPATLIGAFAFLWLGWQHYL</sequence>
<name>A0A4R7NT94_9GAMM</name>
<dbReference type="AlphaFoldDB" id="A0A4R7NT94"/>
<keyword evidence="1" id="KW-0812">Transmembrane</keyword>
<proteinExistence type="predicted"/>
<accession>A0A4R7NT94</accession>
<gene>
    <name evidence="2" type="ORF">DFR24_4431</name>
</gene>
<dbReference type="EMBL" id="SOBT01000012">
    <property type="protein sequence ID" value="TDU24167.1"/>
    <property type="molecule type" value="Genomic_DNA"/>
</dbReference>
<feature type="transmembrane region" description="Helical" evidence="1">
    <location>
        <begin position="36"/>
        <end position="56"/>
    </location>
</feature>
<evidence type="ECO:0000256" key="1">
    <source>
        <dbReference type="SAM" id="Phobius"/>
    </source>
</evidence>
<dbReference type="Pfam" id="PF26512">
    <property type="entry name" value="SOI"/>
    <property type="match status" value="1"/>
</dbReference>
<reference evidence="2 3" key="1">
    <citation type="submission" date="2019-03" db="EMBL/GenBank/DDBJ databases">
        <title>Genomic Encyclopedia of Type Strains, Phase IV (KMG-IV): sequencing the most valuable type-strain genomes for metagenomic binning, comparative biology and taxonomic classification.</title>
        <authorList>
            <person name="Goeker M."/>
        </authorList>
    </citation>
    <scope>NUCLEOTIDE SEQUENCE [LARGE SCALE GENOMIC DNA]</scope>
    <source>
        <strain evidence="2 3">DSM 26377</strain>
    </source>
</reference>
<organism evidence="2 3">
    <name type="scientific">Panacagrimonas perspica</name>
    <dbReference type="NCBI Taxonomy" id="381431"/>
    <lineage>
        <taxon>Bacteria</taxon>
        <taxon>Pseudomonadati</taxon>
        <taxon>Pseudomonadota</taxon>
        <taxon>Gammaproteobacteria</taxon>
        <taxon>Nevskiales</taxon>
        <taxon>Nevskiaceae</taxon>
        <taxon>Panacagrimonas</taxon>
    </lineage>
</organism>
<feature type="transmembrane region" description="Helical" evidence="1">
    <location>
        <begin position="68"/>
        <end position="87"/>
    </location>
</feature>
<keyword evidence="1" id="KW-0472">Membrane</keyword>
<feature type="transmembrane region" description="Helical" evidence="1">
    <location>
        <begin position="107"/>
        <end position="129"/>
    </location>
</feature>
<dbReference type="Proteomes" id="UP000295341">
    <property type="component" value="Unassembled WGS sequence"/>
</dbReference>
<keyword evidence="1" id="KW-1133">Transmembrane helix</keyword>
<dbReference type="RefSeq" id="WP_133883589.1">
    <property type="nucleotide sequence ID" value="NZ_MWIN01000003.1"/>
</dbReference>
<evidence type="ECO:0000313" key="3">
    <source>
        <dbReference type="Proteomes" id="UP000295341"/>
    </source>
</evidence>
<dbReference type="InterPro" id="IPR058965">
    <property type="entry name" value="SOI/HabA-like"/>
</dbReference>
<protein>
    <submittedName>
        <fullName evidence="2">Uncharacterized protein</fullName>
    </submittedName>
</protein>
<dbReference type="OrthoDB" id="512003at2"/>